<dbReference type="EMBL" id="OOIL02006874">
    <property type="protein sequence ID" value="VFR03373.1"/>
    <property type="molecule type" value="Genomic_DNA"/>
</dbReference>
<keyword evidence="10 11" id="KW-0472">Membrane</keyword>
<dbReference type="Pfam" id="PF03188">
    <property type="entry name" value="Cytochrom_B561"/>
    <property type="match status" value="1"/>
</dbReference>
<evidence type="ECO:0000256" key="6">
    <source>
        <dbReference type="ARBA" id="ARBA00022723"/>
    </source>
</evidence>
<keyword evidence="8 11" id="KW-1133">Transmembrane helix</keyword>
<dbReference type="AlphaFoldDB" id="A0A484NR02"/>
<evidence type="ECO:0000256" key="4">
    <source>
        <dbReference type="ARBA" id="ARBA00022617"/>
    </source>
</evidence>
<evidence type="ECO:0000256" key="9">
    <source>
        <dbReference type="ARBA" id="ARBA00023004"/>
    </source>
</evidence>
<accession>A0A484NR02</accession>
<evidence type="ECO:0000256" key="2">
    <source>
        <dbReference type="ARBA" id="ARBA00004141"/>
    </source>
</evidence>
<keyword evidence="5 11" id="KW-0812">Transmembrane</keyword>
<dbReference type="OrthoDB" id="1291423at2759"/>
<dbReference type="PANTHER" id="PTHR10106:SF15">
    <property type="entry name" value="TRANSMEMBRANE ASCORBATE FERRIREDUCTASE 3-RELATED"/>
    <property type="match status" value="1"/>
</dbReference>
<comment type="cofactor">
    <cofactor evidence="1">
        <name>heme b</name>
        <dbReference type="ChEBI" id="CHEBI:60344"/>
    </cofactor>
</comment>
<keyword evidence="7" id="KW-0249">Electron transport</keyword>
<evidence type="ECO:0000256" key="7">
    <source>
        <dbReference type="ARBA" id="ARBA00022982"/>
    </source>
</evidence>
<feature type="transmembrane region" description="Helical" evidence="11">
    <location>
        <begin position="120"/>
        <end position="139"/>
    </location>
</feature>
<feature type="transmembrane region" description="Helical" evidence="11">
    <location>
        <begin position="76"/>
        <end position="100"/>
    </location>
</feature>
<evidence type="ECO:0000313" key="13">
    <source>
        <dbReference type="EMBL" id="VFR03373.1"/>
    </source>
</evidence>
<organism evidence="13 14">
    <name type="scientific">Cuscuta campestris</name>
    <dbReference type="NCBI Taxonomy" id="132261"/>
    <lineage>
        <taxon>Eukaryota</taxon>
        <taxon>Viridiplantae</taxon>
        <taxon>Streptophyta</taxon>
        <taxon>Embryophyta</taxon>
        <taxon>Tracheophyta</taxon>
        <taxon>Spermatophyta</taxon>
        <taxon>Magnoliopsida</taxon>
        <taxon>eudicotyledons</taxon>
        <taxon>Gunneridae</taxon>
        <taxon>Pentapetalae</taxon>
        <taxon>asterids</taxon>
        <taxon>lamiids</taxon>
        <taxon>Solanales</taxon>
        <taxon>Convolvulaceae</taxon>
        <taxon>Cuscuteae</taxon>
        <taxon>Cuscuta</taxon>
        <taxon>Cuscuta subgen. Grammica</taxon>
        <taxon>Cuscuta sect. Cleistogrammica</taxon>
    </lineage>
</organism>
<dbReference type="PROSITE" id="PS50939">
    <property type="entry name" value="CYTOCHROME_B561"/>
    <property type="match status" value="1"/>
</dbReference>
<feature type="transmembrane region" description="Helical" evidence="11">
    <location>
        <begin position="200"/>
        <end position="220"/>
    </location>
</feature>
<keyword evidence="14" id="KW-1185">Reference proteome</keyword>
<dbReference type="Proteomes" id="UP000595140">
    <property type="component" value="Unassembled WGS sequence"/>
</dbReference>
<protein>
    <recommendedName>
        <fullName evidence="12">Cytochrome b561 domain-containing protein</fullName>
    </recommendedName>
</protein>
<comment type="subcellular location">
    <subcellularLocation>
        <location evidence="2">Membrane</location>
        <topology evidence="2">Multi-pass membrane protein</topology>
    </subcellularLocation>
</comment>
<dbReference type="Gene3D" id="1.20.120.1770">
    <property type="match status" value="1"/>
</dbReference>
<feature type="domain" description="Cytochrome b561" evidence="12">
    <location>
        <begin position="15"/>
        <end position="220"/>
    </location>
</feature>
<evidence type="ECO:0000256" key="3">
    <source>
        <dbReference type="ARBA" id="ARBA00022448"/>
    </source>
</evidence>
<dbReference type="GO" id="GO:0016491">
    <property type="term" value="F:oxidoreductase activity"/>
    <property type="evidence" value="ECO:0007669"/>
    <property type="project" value="InterPro"/>
</dbReference>
<dbReference type="GO" id="GO:0046872">
    <property type="term" value="F:metal ion binding"/>
    <property type="evidence" value="ECO:0007669"/>
    <property type="project" value="UniProtKB-KW"/>
</dbReference>
<keyword evidence="6" id="KW-0479">Metal-binding</keyword>
<sequence length="236" mass="25437">MANNDRGASICCGLVAQIFGITALVLMLLWLLHYRDGLNLYSHDPNRVFNVHPFLMFFGFMFFLAQALITHGGLGGALTVLIGVPCRVVAICLGGVGIHAAVKSHHMLHFGNHTRSVHSWIGIAAFALFIFESVVWLLACVGRVTCCNECCDDEEPSKAAPSGRIALHIATCAAVTGLMEKASKDIADDHLRRGHRESTIINVLALFIILFTATVDMSVLSGSFARAISSTTRSVA</sequence>
<keyword evidence="9" id="KW-0408">Iron</keyword>
<dbReference type="GO" id="GO:0016020">
    <property type="term" value="C:membrane"/>
    <property type="evidence" value="ECO:0007669"/>
    <property type="project" value="UniProtKB-SubCell"/>
</dbReference>
<evidence type="ECO:0000313" key="14">
    <source>
        <dbReference type="Proteomes" id="UP000595140"/>
    </source>
</evidence>
<feature type="transmembrane region" description="Helical" evidence="11">
    <location>
        <begin position="7"/>
        <end position="31"/>
    </location>
</feature>
<dbReference type="SMART" id="SM00665">
    <property type="entry name" value="B561"/>
    <property type="match status" value="1"/>
</dbReference>
<evidence type="ECO:0000256" key="5">
    <source>
        <dbReference type="ARBA" id="ARBA00022692"/>
    </source>
</evidence>
<evidence type="ECO:0000259" key="12">
    <source>
        <dbReference type="PROSITE" id="PS50939"/>
    </source>
</evidence>
<keyword evidence="4" id="KW-0349">Heme</keyword>
<dbReference type="InterPro" id="IPR043205">
    <property type="entry name" value="CYB561/CYBRD1-like"/>
</dbReference>
<proteinExistence type="predicted"/>
<evidence type="ECO:0000256" key="8">
    <source>
        <dbReference type="ARBA" id="ARBA00022989"/>
    </source>
</evidence>
<dbReference type="PANTHER" id="PTHR10106">
    <property type="entry name" value="CYTOCHROME B561-RELATED"/>
    <property type="match status" value="1"/>
</dbReference>
<evidence type="ECO:0000256" key="1">
    <source>
        <dbReference type="ARBA" id="ARBA00001970"/>
    </source>
</evidence>
<evidence type="ECO:0000256" key="11">
    <source>
        <dbReference type="SAM" id="Phobius"/>
    </source>
</evidence>
<reference evidence="13 14" key="1">
    <citation type="submission" date="2018-04" db="EMBL/GenBank/DDBJ databases">
        <authorList>
            <person name="Vogel A."/>
        </authorList>
    </citation>
    <scope>NUCLEOTIDE SEQUENCE [LARGE SCALE GENOMIC DNA]</scope>
</reference>
<gene>
    <name evidence="13" type="ORF">CCAM_LOCUS45148</name>
</gene>
<feature type="transmembrane region" description="Helical" evidence="11">
    <location>
        <begin position="51"/>
        <end position="69"/>
    </location>
</feature>
<name>A0A484NR02_9ASTE</name>
<evidence type="ECO:0000256" key="10">
    <source>
        <dbReference type="ARBA" id="ARBA00023136"/>
    </source>
</evidence>
<keyword evidence="3" id="KW-0813">Transport</keyword>
<dbReference type="InterPro" id="IPR006593">
    <property type="entry name" value="Cyt_b561/ferric_Rdtase_TM"/>
</dbReference>